<accession>A0A9P6N9T4</accession>
<feature type="domain" description="Endonuclease/exonuclease/phosphatase" evidence="1">
    <location>
        <begin position="2"/>
        <end position="95"/>
    </location>
</feature>
<keyword evidence="3" id="KW-1185">Reference proteome</keyword>
<evidence type="ECO:0000259" key="1">
    <source>
        <dbReference type="Pfam" id="PF14529"/>
    </source>
</evidence>
<feature type="non-terminal residue" evidence="2">
    <location>
        <position position="102"/>
    </location>
</feature>
<dbReference type="GO" id="GO:0003824">
    <property type="term" value="F:catalytic activity"/>
    <property type="evidence" value="ECO:0007669"/>
    <property type="project" value="InterPro"/>
</dbReference>
<protein>
    <recommendedName>
        <fullName evidence="1">Endonuclease/exonuclease/phosphatase domain-containing protein</fullName>
    </recommendedName>
</protein>
<dbReference type="AlphaFoldDB" id="A0A9P6N9T4"/>
<feature type="non-terminal residue" evidence="2">
    <location>
        <position position="1"/>
    </location>
</feature>
<sequence>PTLLTTDSNLHSVLWNPDHDTSQDPNADHLVEVMTNWGLFLHSLKGIPMFGMDRSNTLGTSVDLIWVNENADDIVMACLIDTNDEFNHNSDHQALITILSCP</sequence>
<dbReference type="Gene3D" id="3.60.10.10">
    <property type="entry name" value="Endonuclease/exonuclease/phosphatase"/>
    <property type="match status" value="1"/>
</dbReference>
<reference evidence="2" key="1">
    <citation type="submission" date="2013-11" db="EMBL/GenBank/DDBJ databases">
        <title>Genome sequence of the fusiform rust pathogen reveals effectors for host alternation and coevolution with pine.</title>
        <authorList>
            <consortium name="DOE Joint Genome Institute"/>
            <person name="Smith K."/>
            <person name="Pendleton A."/>
            <person name="Kubisiak T."/>
            <person name="Anderson C."/>
            <person name="Salamov A."/>
            <person name="Aerts A."/>
            <person name="Riley R."/>
            <person name="Clum A."/>
            <person name="Lindquist E."/>
            <person name="Ence D."/>
            <person name="Campbell M."/>
            <person name="Kronenberg Z."/>
            <person name="Feau N."/>
            <person name="Dhillon B."/>
            <person name="Hamelin R."/>
            <person name="Burleigh J."/>
            <person name="Smith J."/>
            <person name="Yandell M."/>
            <person name="Nelson C."/>
            <person name="Grigoriev I."/>
            <person name="Davis J."/>
        </authorList>
    </citation>
    <scope>NUCLEOTIDE SEQUENCE</scope>
    <source>
        <strain evidence="2">G11</strain>
    </source>
</reference>
<evidence type="ECO:0000313" key="3">
    <source>
        <dbReference type="Proteomes" id="UP000886653"/>
    </source>
</evidence>
<dbReference type="EMBL" id="MU167457">
    <property type="protein sequence ID" value="KAG0140284.1"/>
    <property type="molecule type" value="Genomic_DNA"/>
</dbReference>
<dbReference type="SUPFAM" id="SSF56219">
    <property type="entry name" value="DNase I-like"/>
    <property type="match status" value="1"/>
</dbReference>
<dbReference type="Proteomes" id="UP000886653">
    <property type="component" value="Unassembled WGS sequence"/>
</dbReference>
<organism evidence="2 3">
    <name type="scientific">Cronartium quercuum f. sp. fusiforme G11</name>
    <dbReference type="NCBI Taxonomy" id="708437"/>
    <lineage>
        <taxon>Eukaryota</taxon>
        <taxon>Fungi</taxon>
        <taxon>Dikarya</taxon>
        <taxon>Basidiomycota</taxon>
        <taxon>Pucciniomycotina</taxon>
        <taxon>Pucciniomycetes</taxon>
        <taxon>Pucciniales</taxon>
        <taxon>Coleosporiaceae</taxon>
        <taxon>Cronartium</taxon>
    </lineage>
</organism>
<gene>
    <name evidence="2" type="ORF">CROQUDRAFT_14147</name>
</gene>
<dbReference type="InterPro" id="IPR005135">
    <property type="entry name" value="Endo/exonuclease/phosphatase"/>
</dbReference>
<proteinExistence type="predicted"/>
<evidence type="ECO:0000313" key="2">
    <source>
        <dbReference type="EMBL" id="KAG0140284.1"/>
    </source>
</evidence>
<name>A0A9P6N9T4_9BASI</name>
<dbReference type="InterPro" id="IPR036691">
    <property type="entry name" value="Endo/exonu/phosph_ase_sf"/>
</dbReference>
<comment type="caution">
    <text evidence="2">The sequence shown here is derived from an EMBL/GenBank/DDBJ whole genome shotgun (WGS) entry which is preliminary data.</text>
</comment>
<dbReference type="Pfam" id="PF14529">
    <property type="entry name" value="Exo_endo_phos_2"/>
    <property type="match status" value="1"/>
</dbReference>